<keyword evidence="2" id="KW-0184">Conjugation</keyword>
<dbReference type="Proteomes" id="UP000476055">
    <property type="component" value="Unassembled WGS sequence"/>
</dbReference>
<feature type="domain" description="MobA/MobL protein" evidence="3">
    <location>
        <begin position="17"/>
        <end position="245"/>
    </location>
</feature>
<dbReference type="AlphaFoldDB" id="A0A6L5YHG6"/>
<organism evidence="4 5">
    <name type="scientific">Waltera intestinalis</name>
    <dbReference type="NCBI Taxonomy" id="2606635"/>
    <lineage>
        <taxon>Bacteria</taxon>
        <taxon>Bacillati</taxon>
        <taxon>Bacillota</taxon>
        <taxon>Clostridia</taxon>
        <taxon>Lachnospirales</taxon>
        <taxon>Lachnospiraceae</taxon>
        <taxon>Waltera</taxon>
    </lineage>
</organism>
<gene>
    <name evidence="4" type="ORF">FYJ59_05515</name>
</gene>
<protein>
    <submittedName>
        <fullName evidence="4">MobA/MobL family protein</fullName>
    </submittedName>
</protein>
<evidence type="ECO:0000256" key="1">
    <source>
        <dbReference type="ARBA" id="ARBA00010873"/>
    </source>
</evidence>
<sequence>MALYHFHVSRVLRSRGQSSVEAAAYRAGERLEDHYYGKIADYTAKGGVICAEIMAPDYVPESFHNREYLWNAVEEVEKHPKAQLAYSFDIALQNEFTIEENIAIARQFVMENLVAKGMIVDMAVHDPDKGEGIPNPHIHVMCPVRPMREDGTWGEKQKREYLFDVDGNPILDEKGKQKFNAVPTTDWNRPEVLEQWRKAWADLVNEEFRKRGIKEQIDYRSYAEQGIDLIPQVHEGPHVRNMEAKGIVTEKGNLNRWIKEVNKGILMLSKQVKDILANIAELMRLIAEKEAEAKQPDLADYINSYFAKRNETADTFSRGRQKAKATNLKMHATVINYLMAKHIATLEDFKSFLSEKQSDIHDLNESMKVKSARMKELKDMIRYGEWYQEAQPILRDLCSTKNGKRKAQIKSENDEVLRRYPIAKRILFEEKKIDRVDVSEWKSEVASLQDPYQEEYEKYKKLSSETKLLRDINKYIDDAICNTQPRRKEAIR</sequence>
<dbReference type="InterPro" id="IPR005053">
    <property type="entry name" value="MobA_MobL"/>
</dbReference>
<dbReference type="Gene3D" id="3.30.930.30">
    <property type="match status" value="1"/>
</dbReference>
<evidence type="ECO:0000313" key="4">
    <source>
        <dbReference type="EMBL" id="MST57701.1"/>
    </source>
</evidence>
<keyword evidence="5" id="KW-1185">Reference proteome</keyword>
<dbReference type="Pfam" id="PF03389">
    <property type="entry name" value="MobA_MobL"/>
    <property type="match status" value="1"/>
</dbReference>
<dbReference type="NCBIfam" id="NF041496">
    <property type="entry name" value="MobQ"/>
    <property type="match status" value="1"/>
</dbReference>
<dbReference type="RefSeq" id="WP_154495816.1">
    <property type="nucleotide sequence ID" value="NZ_VUMU01000004.1"/>
</dbReference>
<proteinExistence type="inferred from homology"/>
<dbReference type="EMBL" id="VUMU01000004">
    <property type="protein sequence ID" value="MST57701.1"/>
    <property type="molecule type" value="Genomic_DNA"/>
</dbReference>
<comment type="caution">
    <text evidence="4">The sequence shown here is derived from an EMBL/GenBank/DDBJ whole genome shotgun (WGS) entry which is preliminary data.</text>
</comment>
<evidence type="ECO:0000259" key="3">
    <source>
        <dbReference type="Pfam" id="PF03389"/>
    </source>
</evidence>
<accession>A0A6L5YHG6</accession>
<evidence type="ECO:0000313" key="5">
    <source>
        <dbReference type="Proteomes" id="UP000476055"/>
    </source>
</evidence>
<comment type="similarity">
    <text evidence="1">Belongs to the MobA/MobL family.</text>
</comment>
<name>A0A6L5YHG6_9FIRM</name>
<reference evidence="4 5" key="1">
    <citation type="submission" date="2019-08" db="EMBL/GenBank/DDBJ databases">
        <title>In-depth cultivation of the pig gut microbiome towards novel bacterial diversity and tailored functional studies.</title>
        <authorList>
            <person name="Wylensek D."/>
            <person name="Hitch T.C.A."/>
            <person name="Clavel T."/>
        </authorList>
    </citation>
    <scope>NUCLEOTIDE SEQUENCE [LARGE SCALE GENOMIC DNA]</scope>
    <source>
        <strain evidence="4 5">WCA3-601-WT-6H</strain>
    </source>
</reference>
<evidence type="ECO:0000256" key="2">
    <source>
        <dbReference type="ARBA" id="ARBA00022971"/>
    </source>
</evidence>